<dbReference type="InterPro" id="IPR014001">
    <property type="entry name" value="Helicase_ATP-bd"/>
</dbReference>
<feature type="compositionally biased region" description="Basic residues" evidence="8">
    <location>
        <begin position="189"/>
        <end position="199"/>
    </location>
</feature>
<dbReference type="SMART" id="SM00487">
    <property type="entry name" value="DEXDc"/>
    <property type="match status" value="1"/>
</dbReference>
<dbReference type="SMART" id="SM00490">
    <property type="entry name" value="HELICc"/>
    <property type="match status" value="1"/>
</dbReference>
<dbReference type="InterPro" id="IPR027417">
    <property type="entry name" value="P-loop_NTPase"/>
</dbReference>
<dbReference type="Proteomes" id="UP000565613">
    <property type="component" value="Unassembled WGS sequence"/>
</dbReference>
<dbReference type="GO" id="GO:0003724">
    <property type="term" value="F:RNA helicase activity"/>
    <property type="evidence" value="ECO:0007669"/>
    <property type="project" value="InterPro"/>
</dbReference>
<evidence type="ECO:0000256" key="5">
    <source>
        <dbReference type="ARBA" id="ARBA00038437"/>
    </source>
</evidence>
<feature type="domain" description="Helicase ATP-binding" evidence="9">
    <location>
        <begin position="34"/>
        <end position="347"/>
    </location>
</feature>
<dbReference type="GO" id="GO:0005524">
    <property type="term" value="F:ATP binding"/>
    <property type="evidence" value="ECO:0007669"/>
    <property type="project" value="UniProtKB-KW"/>
</dbReference>
<dbReference type="PROSITE" id="PS00039">
    <property type="entry name" value="DEAD_ATP_HELICASE"/>
    <property type="match status" value="1"/>
</dbReference>
<accession>A0A7X9TAD2</accession>
<evidence type="ECO:0000259" key="11">
    <source>
        <dbReference type="PROSITE" id="PS51195"/>
    </source>
</evidence>
<evidence type="ECO:0000256" key="7">
    <source>
        <dbReference type="RuleBase" id="RU000492"/>
    </source>
</evidence>
<evidence type="ECO:0000256" key="4">
    <source>
        <dbReference type="ARBA" id="ARBA00022840"/>
    </source>
</evidence>
<feature type="compositionally biased region" description="Polar residues" evidence="8">
    <location>
        <begin position="527"/>
        <end position="539"/>
    </location>
</feature>
<keyword evidence="2 7" id="KW-0378">Hydrolase</keyword>
<dbReference type="CDD" id="cd00268">
    <property type="entry name" value="DEADc"/>
    <property type="match status" value="1"/>
</dbReference>
<evidence type="ECO:0000256" key="2">
    <source>
        <dbReference type="ARBA" id="ARBA00022801"/>
    </source>
</evidence>
<dbReference type="Gene3D" id="3.40.50.300">
    <property type="entry name" value="P-loop containing nucleotide triphosphate hydrolases"/>
    <property type="match status" value="3"/>
</dbReference>
<dbReference type="EMBL" id="JABAGR010000004">
    <property type="protein sequence ID" value="NMF25832.1"/>
    <property type="molecule type" value="Genomic_DNA"/>
</dbReference>
<evidence type="ECO:0000313" key="12">
    <source>
        <dbReference type="EMBL" id="NMF25832.1"/>
    </source>
</evidence>
<feature type="region of interest" description="Disordered" evidence="8">
    <location>
        <begin position="73"/>
        <end position="216"/>
    </location>
</feature>
<dbReference type="GO" id="GO:0016787">
    <property type="term" value="F:hydrolase activity"/>
    <property type="evidence" value="ECO:0007669"/>
    <property type="project" value="UniProtKB-KW"/>
</dbReference>
<dbReference type="CDD" id="cd18787">
    <property type="entry name" value="SF2_C_DEAD"/>
    <property type="match status" value="1"/>
</dbReference>
<feature type="short sequence motif" description="Q motif" evidence="6">
    <location>
        <begin position="3"/>
        <end position="31"/>
    </location>
</feature>
<dbReference type="PROSITE" id="PS51195">
    <property type="entry name" value="Q_MOTIF"/>
    <property type="match status" value="1"/>
</dbReference>
<evidence type="ECO:0000259" key="10">
    <source>
        <dbReference type="PROSITE" id="PS51194"/>
    </source>
</evidence>
<dbReference type="PROSITE" id="PS51194">
    <property type="entry name" value="HELICASE_CTER"/>
    <property type="match status" value="1"/>
</dbReference>
<gene>
    <name evidence="12" type="ORF">HF885_05190</name>
</gene>
<proteinExistence type="inferred from homology"/>
<feature type="compositionally biased region" description="Basic residues" evidence="8">
    <location>
        <begin position="120"/>
        <end position="132"/>
    </location>
</feature>
<feature type="compositionally biased region" description="Gly residues" evidence="8">
    <location>
        <begin position="547"/>
        <end position="557"/>
    </location>
</feature>
<dbReference type="InterPro" id="IPR000629">
    <property type="entry name" value="RNA-helicase_DEAD-box_CS"/>
</dbReference>
<name>A0A7X9TAD2_9ACTN</name>
<dbReference type="Pfam" id="PF00270">
    <property type="entry name" value="DEAD"/>
    <property type="match status" value="1"/>
</dbReference>
<keyword evidence="4 7" id="KW-0067">ATP-binding</keyword>
<dbReference type="PANTHER" id="PTHR47959">
    <property type="entry name" value="ATP-DEPENDENT RNA HELICASE RHLE-RELATED"/>
    <property type="match status" value="1"/>
</dbReference>
<comment type="caution">
    <text evidence="12">The sequence shown here is derived from an EMBL/GenBank/DDBJ whole genome shotgun (WGS) entry which is preliminary data.</text>
</comment>
<dbReference type="InterPro" id="IPR014014">
    <property type="entry name" value="RNA_helicase_DEAD_Q_motif"/>
</dbReference>
<dbReference type="PANTHER" id="PTHR47959:SF13">
    <property type="entry name" value="ATP-DEPENDENT RNA HELICASE RHLE"/>
    <property type="match status" value="1"/>
</dbReference>
<evidence type="ECO:0000256" key="1">
    <source>
        <dbReference type="ARBA" id="ARBA00022741"/>
    </source>
</evidence>
<evidence type="ECO:0000256" key="6">
    <source>
        <dbReference type="PROSITE-ProRule" id="PRU00552"/>
    </source>
</evidence>
<feature type="region of interest" description="Disordered" evidence="8">
    <location>
        <begin position="523"/>
        <end position="557"/>
    </location>
</feature>
<dbReference type="SUPFAM" id="SSF52540">
    <property type="entry name" value="P-loop containing nucleoside triphosphate hydrolases"/>
    <property type="match status" value="2"/>
</dbReference>
<dbReference type="InterPro" id="IPR044742">
    <property type="entry name" value="DEAD/DEAH_RhlB"/>
</dbReference>
<evidence type="ECO:0000256" key="8">
    <source>
        <dbReference type="SAM" id="MobiDB-lite"/>
    </source>
</evidence>
<dbReference type="Pfam" id="PF00271">
    <property type="entry name" value="Helicase_C"/>
    <property type="match status" value="1"/>
</dbReference>
<comment type="similarity">
    <text evidence="5 7">Belongs to the DEAD box helicase family.</text>
</comment>
<dbReference type="RefSeq" id="WP_170103870.1">
    <property type="nucleotide sequence ID" value="NZ_JABAGR010000004.1"/>
</dbReference>
<feature type="compositionally biased region" description="Basic and acidic residues" evidence="8">
    <location>
        <begin position="172"/>
        <end position="188"/>
    </location>
</feature>
<dbReference type="PROSITE" id="PS51192">
    <property type="entry name" value="HELICASE_ATP_BIND_1"/>
    <property type="match status" value="1"/>
</dbReference>
<reference evidence="12 13" key="1">
    <citation type="submission" date="2020-04" db="EMBL/GenBank/DDBJ databases">
        <authorList>
            <person name="Hitch T.C.A."/>
            <person name="Wylensek D."/>
            <person name="Clavel T."/>
        </authorList>
    </citation>
    <scope>NUCLEOTIDE SEQUENCE [LARGE SCALE GENOMIC DNA]</scope>
    <source>
        <strain evidence="12 13">105184</strain>
    </source>
</reference>
<dbReference type="InterPro" id="IPR050079">
    <property type="entry name" value="DEAD_box_RNA_helicase"/>
</dbReference>
<feature type="domain" description="Helicase C-terminal" evidence="10">
    <location>
        <begin position="370"/>
        <end position="523"/>
    </location>
</feature>
<keyword evidence="1 7" id="KW-0547">Nucleotide-binding</keyword>
<dbReference type="InterPro" id="IPR011545">
    <property type="entry name" value="DEAD/DEAH_box_helicase_dom"/>
</dbReference>
<protein>
    <submittedName>
        <fullName evidence="12">DEAD/DEAH box helicase</fullName>
    </submittedName>
</protein>
<sequence length="557" mass="60597">MNKSFAELGLDEHILRGIDALGFTTPTPVQEQAIPLVLAGRDVIASAQTGTGKTAAFALPILQLIEPYSRAAREEQERLANEDAADTGDAADGPDVLADDAPDGSASVSAKVDADGNIRPARRPRRRHHKAAAKPEAASQDGARDADGARELGAGKPKACAGRGAKSLAGRKATEDRKPRDDRKADGHGRRRSRKRGRKGGANLAPNPNAHPFGPFALVVTPTRELAQQIEDVVSVVCEQTGQTAVVVMGGTKLDRQIRRLEAGCDLLVATPGRLLDLMEHGHLSLADVKVLVLDEADRMLDMGFWPSVRRIVAALPRERQTLLFSATIPPSIKGTVDAMLKDPATVEIARVGQTADTVEEHLCPVTQGQKLQLLEALLRRYSPERVLVFCRTKTRVDEVAQMLRRGGFKCDLMHSGRNQGERERALARFRSAEVQVLVATDVMSRGIDISGIDAVVNFDVPMDPEDYVHRIGRTGRAGHEGLAFTFVAPDEISPLREIEYFTKKLVPVWDLDGFEYDSARIVPNPGRSTTKPTRSLFNGSRARGRGIQGGRYGRHY</sequence>
<keyword evidence="3 7" id="KW-0347">Helicase</keyword>
<organism evidence="12 13">
    <name type="scientific">Parafannyhessea umbonata</name>
    <dbReference type="NCBI Taxonomy" id="604330"/>
    <lineage>
        <taxon>Bacteria</taxon>
        <taxon>Bacillati</taxon>
        <taxon>Actinomycetota</taxon>
        <taxon>Coriobacteriia</taxon>
        <taxon>Coriobacteriales</taxon>
        <taxon>Atopobiaceae</taxon>
        <taxon>Parafannyhessea</taxon>
    </lineage>
</organism>
<dbReference type="InterPro" id="IPR001650">
    <property type="entry name" value="Helicase_C-like"/>
</dbReference>
<evidence type="ECO:0000256" key="3">
    <source>
        <dbReference type="ARBA" id="ARBA00022806"/>
    </source>
</evidence>
<feature type="domain" description="DEAD-box RNA helicase Q" evidence="11">
    <location>
        <begin position="3"/>
        <end position="31"/>
    </location>
</feature>
<dbReference type="GO" id="GO:0005829">
    <property type="term" value="C:cytosol"/>
    <property type="evidence" value="ECO:0007669"/>
    <property type="project" value="TreeGrafter"/>
</dbReference>
<dbReference type="AlphaFoldDB" id="A0A7X9TAD2"/>
<dbReference type="GO" id="GO:0003676">
    <property type="term" value="F:nucleic acid binding"/>
    <property type="evidence" value="ECO:0007669"/>
    <property type="project" value="InterPro"/>
</dbReference>
<evidence type="ECO:0000313" key="13">
    <source>
        <dbReference type="Proteomes" id="UP000565613"/>
    </source>
</evidence>
<evidence type="ECO:0000259" key="9">
    <source>
        <dbReference type="PROSITE" id="PS51192"/>
    </source>
</evidence>